<sequence length="269" mass="30323">MHIGIGIFVLLLSFLSSGGLGAAVPTGSWSPKKEYAMEALTLGYLDELIIQNSAIDTIEYQFERADGFCSQEIVNQLDALIESCRRRIEPRNRLIEIAPTDSVVTTDSVEYWVAVSSHYAQNVMRAAGKLRETPEKNYYTASIVRYIKSQHQKSQLCKSTIFSRISLIRGSLIEILAVVDELLFDWVESGADERDSMPSMLDNHDGDEEVAKDCLKQIDEAKRRKNQAQEADLRSYDSKKKDFESFMDAFIKEHMAASENVAYTEGLLS</sequence>
<dbReference type="EMBL" id="AVOT02000295">
    <property type="protein sequence ID" value="MBW0462165.1"/>
    <property type="molecule type" value="Genomic_DNA"/>
</dbReference>
<accession>A0A9Q3BBZ1</accession>
<comment type="caution">
    <text evidence="2">The sequence shown here is derived from an EMBL/GenBank/DDBJ whole genome shotgun (WGS) entry which is preliminary data.</text>
</comment>
<proteinExistence type="predicted"/>
<keyword evidence="3" id="KW-1185">Reference proteome</keyword>
<dbReference type="Proteomes" id="UP000765509">
    <property type="component" value="Unassembled WGS sequence"/>
</dbReference>
<gene>
    <name evidence="2" type="ORF">O181_001880</name>
</gene>
<protein>
    <recommendedName>
        <fullName evidence="4">Secreted protein</fullName>
    </recommendedName>
</protein>
<evidence type="ECO:0008006" key="4">
    <source>
        <dbReference type="Google" id="ProtNLM"/>
    </source>
</evidence>
<evidence type="ECO:0000313" key="3">
    <source>
        <dbReference type="Proteomes" id="UP000765509"/>
    </source>
</evidence>
<keyword evidence="1" id="KW-0732">Signal</keyword>
<reference evidence="2" key="1">
    <citation type="submission" date="2021-03" db="EMBL/GenBank/DDBJ databases">
        <title>Draft genome sequence of rust myrtle Austropuccinia psidii MF-1, a brazilian biotype.</title>
        <authorList>
            <person name="Quecine M.C."/>
            <person name="Pachon D.M.R."/>
            <person name="Bonatelli M.L."/>
            <person name="Correr F.H."/>
            <person name="Franceschini L.M."/>
            <person name="Leite T.F."/>
            <person name="Margarido G.R.A."/>
            <person name="Almeida C.A."/>
            <person name="Ferrarezi J.A."/>
            <person name="Labate C.A."/>
        </authorList>
    </citation>
    <scope>NUCLEOTIDE SEQUENCE</scope>
    <source>
        <strain evidence="2">MF-1</strain>
    </source>
</reference>
<evidence type="ECO:0000256" key="1">
    <source>
        <dbReference type="SAM" id="SignalP"/>
    </source>
</evidence>
<organism evidence="2 3">
    <name type="scientific">Austropuccinia psidii MF-1</name>
    <dbReference type="NCBI Taxonomy" id="1389203"/>
    <lineage>
        <taxon>Eukaryota</taxon>
        <taxon>Fungi</taxon>
        <taxon>Dikarya</taxon>
        <taxon>Basidiomycota</taxon>
        <taxon>Pucciniomycotina</taxon>
        <taxon>Pucciniomycetes</taxon>
        <taxon>Pucciniales</taxon>
        <taxon>Sphaerophragmiaceae</taxon>
        <taxon>Austropuccinia</taxon>
    </lineage>
</organism>
<name>A0A9Q3BBZ1_9BASI</name>
<evidence type="ECO:0000313" key="2">
    <source>
        <dbReference type="EMBL" id="MBW0462165.1"/>
    </source>
</evidence>
<feature type="chain" id="PRO_5040400649" description="Secreted protein" evidence="1">
    <location>
        <begin position="22"/>
        <end position="269"/>
    </location>
</feature>
<feature type="signal peptide" evidence="1">
    <location>
        <begin position="1"/>
        <end position="21"/>
    </location>
</feature>
<dbReference type="AlphaFoldDB" id="A0A9Q3BBZ1"/>
<dbReference type="OrthoDB" id="2500527at2759"/>